<dbReference type="InterPro" id="IPR027417">
    <property type="entry name" value="P-loop_NTPase"/>
</dbReference>
<dbReference type="EMBL" id="CP027059">
    <property type="protein sequence ID" value="UQZ87648.1"/>
    <property type="molecule type" value="Genomic_DNA"/>
</dbReference>
<organism evidence="1 2">
    <name type="scientific">Paenibacillus konkukensis</name>
    <dbReference type="NCBI Taxonomy" id="2020716"/>
    <lineage>
        <taxon>Bacteria</taxon>
        <taxon>Bacillati</taxon>
        <taxon>Bacillota</taxon>
        <taxon>Bacilli</taxon>
        <taxon>Bacillales</taxon>
        <taxon>Paenibacillaceae</taxon>
        <taxon>Paenibacillus</taxon>
    </lineage>
</organism>
<dbReference type="RefSeq" id="WP_249863089.1">
    <property type="nucleotide sequence ID" value="NZ_CP027059.1"/>
</dbReference>
<reference evidence="1" key="1">
    <citation type="submission" date="2018-02" db="EMBL/GenBank/DDBJ databases">
        <authorList>
            <person name="Kim S.-K."/>
            <person name="Jung H.-I."/>
            <person name="Lee S.-W."/>
        </authorList>
    </citation>
    <scope>NUCLEOTIDE SEQUENCE</scope>
    <source>
        <strain evidence="1">SK3146</strain>
    </source>
</reference>
<name>A0ABY4RZT3_9BACL</name>
<proteinExistence type="predicted"/>
<dbReference type="SUPFAM" id="SSF52540">
    <property type="entry name" value="P-loop containing nucleoside triphosphate hydrolases"/>
    <property type="match status" value="1"/>
</dbReference>
<dbReference type="Proteomes" id="UP001057134">
    <property type="component" value="Chromosome"/>
</dbReference>
<sequence length="181" mass="21525">MKIRIIGCCGSGKTYAAKRLSLMYGLPYHELDNVVWDRTVPNRRHTTEERDAILQALVAQDDWIIEGVHYKWAEETFRHADYIFMINPNRLLRNYRVTSRFVKTRLGMESGNYKQTFKGLLQMYKWNRKFDREHWNGILSMTEPFANKRYNVRSNRDIIAMIGQRIERPLARDIDGTRHNG</sequence>
<dbReference type="PANTHER" id="PTHR37816">
    <property type="entry name" value="YALI0E33011P"/>
    <property type="match status" value="1"/>
</dbReference>
<dbReference type="InterPro" id="IPR052922">
    <property type="entry name" value="Cytidylate_Kinase-2"/>
</dbReference>
<evidence type="ECO:0000313" key="1">
    <source>
        <dbReference type="EMBL" id="UQZ87648.1"/>
    </source>
</evidence>
<gene>
    <name evidence="1" type="ORF">SK3146_06950</name>
</gene>
<reference evidence="1" key="2">
    <citation type="journal article" date="2021" name="J Anim Sci Technol">
        <title>Complete genome sequence of Paenibacillus konkukensis sp. nov. SK3146 as a potential probiotic strain.</title>
        <authorList>
            <person name="Jung H.I."/>
            <person name="Park S."/>
            <person name="Niu K.M."/>
            <person name="Lee S.W."/>
            <person name="Kothari D."/>
            <person name="Yi K.J."/>
            <person name="Kim S.K."/>
        </authorList>
    </citation>
    <scope>NUCLEOTIDE SEQUENCE</scope>
    <source>
        <strain evidence="1">SK3146</strain>
    </source>
</reference>
<accession>A0ABY4RZT3</accession>
<dbReference type="PANTHER" id="PTHR37816:SF2">
    <property type="entry name" value="DNA TOPOLOGY MODULATION PROTEIN FLAR-RELATED PROTEIN"/>
    <property type="match status" value="1"/>
</dbReference>
<dbReference type="Gene3D" id="3.40.50.300">
    <property type="entry name" value="P-loop containing nucleotide triphosphate hydrolases"/>
    <property type="match status" value="1"/>
</dbReference>
<evidence type="ECO:0000313" key="2">
    <source>
        <dbReference type="Proteomes" id="UP001057134"/>
    </source>
</evidence>
<protein>
    <submittedName>
        <fullName evidence="1">Topology modulation protein</fullName>
    </submittedName>
</protein>
<keyword evidence="2" id="KW-1185">Reference proteome</keyword>